<dbReference type="AlphaFoldDB" id="A0A7Y0ASZ5"/>
<dbReference type="Gene3D" id="3.40.50.11010">
    <property type="match status" value="1"/>
</dbReference>
<keyword evidence="2" id="KW-0808">Transferase</keyword>
<dbReference type="RefSeq" id="WP_169586836.1">
    <property type="nucleotide sequence ID" value="NZ_JABBGK010000001.1"/>
</dbReference>
<dbReference type="GO" id="GO:0016740">
    <property type="term" value="F:transferase activity"/>
    <property type="evidence" value="ECO:0007669"/>
    <property type="project" value="UniProtKB-KW"/>
</dbReference>
<evidence type="ECO:0000259" key="1">
    <source>
        <dbReference type="Pfam" id="PF22059"/>
    </source>
</evidence>
<dbReference type="EMBL" id="JABBGK010000001">
    <property type="protein sequence ID" value="NML72933.1"/>
    <property type="molecule type" value="Genomic_DNA"/>
</dbReference>
<accession>A0A7Y0ASZ5</accession>
<evidence type="ECO:0000313" key="3">
    <source>
        <dbReference type="Proteomes" id="UP000541470"/>
    </source>
</evidence>
<protein>
    <submittedName>
        <fullName evidence="2">Glycosyltransferase family 4 protein</fullName>
    </submittedName>
</protein>
<evidence type="ECO:0000313" key="2">
    <source>
        <dbReference type="EMBL" id="NML72933.1"/>
    </source>
</evidence>
<keyword evidence="3" id="KW-1185">Reference proteome</keyword>
<name>A0A7Y0ASZ5_9HYPH</name>
<reference evidence="2 3" key="1">
    <citation type="submission" date="2020-04" db="EMBL/GenBank/DDBJ databases">
        <title>Rhizobium sp. S-51 isolated from soil.</title>
        <authorList>
            <person name="Dahal R.H."/>
        </authorList>
    </citation>
    <scope>NUCLEOTIDE SEQUENCE [LARGE SCALE GENOMIC DNA]</scope>
    <source>
        <strain evidence="2 3">S-51</strain>
    </source>
</reference>
<sequence length="365" mass="40574">MILSSHAYLPTARKASVHFVAENWAAMGHRIHFATVGYSWLSAFKRSHRFHALRKQQNNRFTRYRENLHAGCYLPLIHGFSSSNALLRELGHQLMRRYGRHLPGFVVERIREADLVVIESGTPLAFVELVRRVNPSARMLYFCRDLLSSVGASDVLRNIERRHVGTFDAICVPSRRLGTLLPPGGKVVYVPQGVDGTAFDAADVSPYPAGSRNAVVAGDMLFDQSVILALSQAATEVTFHLFGVRWNGAAPGNVRLHGEQGFEVLAPYIRHADFGIAPYCYSDGNAYLAESSLKLLQYSYCGLPIIQPDTIATSRGNEVYYRASGESDWRGVVERALAVRHPFGGSEEIPSWRTVAERTLVSVFP</sequence>
<dbReference type="InterPro" id="IPR054299">
    <property type="entry name" value="GumK_N"/>
</dbReference>
<proteinExistence type="predicted"/>
<dbReference type="SUPFAM" id="SSF53756">
    <property type="entry name" value="UDP-Glycosyltransferase/glycogen phosphorylase"/>
    <property type="match status" value="1"/>
</dbReference>
<gene>
    <name evidence="2" type="ORF">HHL25_02220</name>
</gene>
<dbReference type="Pfam" id="PF22059">
    <property type="entry name" value="GumK_N"/>
    <property type="match status" value="1"/>
</dbReference>
<organism evidence="2 3">
    <name type="scientific">Rhizobium terricola</name>
    <dbReference type="NCBI Taxonomy" id="2728849"/>
    <lineage>
        <taxon>Bacteria</taxon>
        <taxon>Pseudomonadati</taxon>
        <taxon>Pseudomonadota</taxon>
        <taxon>Alphaproteobacteria</taxon>
        <taxon>Hyphomicrobiales</taxon>
        <taxon>Rhizobiaceae</taxon>
        <taxon>Rhizobium/Agrobacterium group</taxon>
        <taxon>Rhizobium</taxon>
    </lineage>
</organism>
<comment type="caution">
    <text evidence="2">The sequence shown here is derived from an EMBL/GenBank/DDBJ whole genome shotgun (WGS) entry which is preliminary data.</text>
</comment>
<dbReference type="Proteomes" id="UP000541470">
    <property type="component" value="Unassembled WGS sequence"/>
</dbReference>
<dbReference type="Gene3D" id="3.40.50.2000">
    <property type="entry name" value="Glycogen Phosphorylase B"/>
    <property type="match status" value="1"/>
</dbReference>
<feature type="domain" description="Glucuronosyltransferase GumK N-terminal" evidence="1">
    <location>
        <begin position="2"/>
        <end position="173"/>
    </location>
</feature>